<dbReference type="Pfam" id="PF02653">
    <property type="entry name" value="BPD_transp_2"/>
    <property type="match status" value="1"/>
</dbReference>
<keyword evidence="5 7" id="KW-0472">Membrane</keyword>
<evidence type="ECO:0000256" key="1">
    <source>
        <dbReference type="ARBA" id="ARBA00004651"/>
    </source>
</evidence>
<feature type="transmembrane region" description="Helical" evidence="7">
    <location>
        <begin position="116"/>
        <end position="136"/>
    </location>
</feature>
<evidence type="ECO:0000256" key="6">
    <source>
        <dbReference type="SAM" id="MobiDB-lite"/>
    </source>
</evidence>
<organism evidence="8 9">
    <name type="scientific">Bifidobacterium choloepi</name>
    <dbReference type="NCBI Taxonomy" id="2614131"/>
    <lineage>
        <taxon>Bacteria</taxon>
        <taxon>Bacillati</taxon>
        <taxon>Actinomycetota</taxon>
        <taxon>Actinomycetes</taxon>
        <taxon>Bifidobacteriales</taxon>
        <taxon>Bifidobacteriaceae</taxon>
        <taxon>Bifidobacterium</taxon>
    </lineage>
</organism>
<dbReference type="InterPro" id="IPR001851">
    <property type="entry name" value="ABC_transp_permease"/>
</dbReference>
<dbReference type="EMBL" id="VYSG01000003">
    <property type="protein sequence ID" value="NEG70423.1"/>
    <property type="molecule type" value="Genomic_DNA"/>
</dbReference>
<dbReference type="GO" id="GO:0005886">
    <property type="term" value="C:plasma membrane"/>
    <property type="evidence" value="ECO:0007669"/>
    <property type="project" value="UniProtKB-SubCell"/>
</dbReference>
<feature type="transmembrane region" description="Helical" evidence="7">
    <location>
        <begin position="62"/>
        <end position="83"/>
    </location>
</feature>
<dbReference type="PANTHER" id="PTHR32196:SF72">
    <property type="entry name" value="RIBOSE IMPORT PERMEASE PROTEIN RBSC"/>
    <property type="match status" value="1"/>
</dbReference>
<comment type="caution">
    <text evidence="8">The sequence shown here is derived from an EMBL/GenBank/DDBJ whole genome shotgun (WGS) entry which is preliminary data.</text>
</comment>
<dbReference type="CDD" id="cd06579">
    <property type="entry name" value="TM_PBP1_transp_AraH_like"/>
    <property type="match status" value="1"/>
</dbReference>
<accession>A0A6I5NJ55</accession>
<keyword evidence="9" id="KW-1185">Reference proteome</keyword>
<keyword evidence="4 7" id="KW-1133">Transmembrane helix</keyword>
<feature type="transmembrane region" description="Helical" evidence="7">
    <location>
        <begin position="335"/>
        <end position="354"/>
    </location>
</feature>
<comment type="subcellular location">
    <subcellularLocation>
        <location evidence="1">Cell membrane</location>
        <topology evidence="1">Multi-pass membrane protein</topology>
    </subcellularLocation>
</comment>
<name>A0A6I5NJ55_9BIFI</name>
<reference evidence="8 9" key="1">
    <citation type="submission" date="2019-09" db="EMBL/GenBank/DDBJ databases">
        <title>Phylogenetic characterization of a novel taxon of the genus Bifidobacterium: Bifidobacterium choloepi sp. nov.</title>
        <authorList>
            <person name="Modesto M."/>
            <person name="Satti M."/>
        </authorList>
    </citation>
    <scope>NUCLEOTIDE SEQUENCE [LARGE SCALE GENOMIC DNA]</scope>
    <source>
        <strain evidence="8 9">BRDM6</strain>
    </source>
</reference>
<evidence type="ECO:0000313" key="9">
    <source>
        <dbReference type="Proteomes" id="UP000469292"/>
    </source>
</evidence>
<feature type="transmembrane region" description="Helical" evidence="7">
    <location>
        <begin position="89"/>
        <end position="109"/>
    </location>
</feature>
<feature type="transmembrane region" description="Helical" evidence="7">
    <location>
        <begin position="207"/>
        <end position="227"/>
    </location>
</feature>
<evidence type="ECO:0000313" key="8">
    <source>
        <dbReference type="EMBL" id="NEG70423.1"/>
    </source>
</evidence>
<feature type="transmembrane region" description="Helical" evidence="7">
    <location>
        <begin position="168"/>
        <end position="187"/>
    </location>
</feature>
<evidence type="ECO:0000256" key="2">
    <source>
        <dbReference type="ARBA" id="ARBA00022475"/>
    </source>
</evidence>
<feature type="region of interest" description="Disordered" evidence="6">
    <location>
        <begin position="12"/>
        <end position="34"/>
    </location>
</feature>
<feature type="compositionally biased region" description="Gly residues" evidence="6">
    <location>
        <begin position="15"/>
        <end position="34"/>
    </location>
</feature>
<dbReference type="PANTHER" id="PTHR32196">
    <property type="entry name" value="ABC TRANSPORTER PERMEASE PROTEIN YPHD-RELATED-RELATED"/>
    <property type="match status" value="1"/>
</dbReference>
<dbReference type="Proteomes" id="UP000469292">
    <property type="component" value="Unassembled WGS sequence"/>
</dbReference>
<evidence type="ECO:0000256" key="3">
    <source>
        <dbReference type="ARBA" id="ARBA00022692"/>
    </source>
</evidence>
<dbReference type="AlphaFoldDB" id="A0A6I5NJ55"/>
<evidence type="ECO:0000256" key="5">
    <source>
        <dbReference type="ARBA" id="ARBA00023136"/>
    </source>
</evidence>
<feature type="transmembrane region" description="Helical" evidence="7">
    <location>
        <begin position="256"/>
        <end position="274"/>
    </location>
</feature>
<protein>
    <submittedName>
        <fullName evidence="8">ABC transporter permease</fullName>
    </submittedName>
</protein>
<dbReference type="GO" id="GO:0022857">
    <property type="term" value="F:transmembrane transporter activity"/>
    <property type="evidence" value="ECO:0007669"/>
    <property type="project" value="InterPro"/>
</dbReference>
<keyword evidence="3 7" id="KW-0812">Transmembrane</keyword>
<sequence length="361" mass="36180">MSIATEHKARVATAGNGGNGGSHGNGIGTGGGRHGGAGGSGGAAGNHRFLAAVARFVSRNGALVGLVILCIVLAFATPAFLTANNILNVGIQCATVAILAFGQTFVIVAAGIDLSVGAVAAFSSMIMAITGASMGWNPWLTILAGLLTGAAMGTLSGIANAFLRLPSFIATLAMMSVARGLTLVVSNGRPVSTSSLVNFFGSTVGHIPMPIVTMVVMGVVASIILNLTSIGRSMYAVGGNMEAARLSGISVHKTQIVVFMLSGLFAAVAGLVIAGRLHSAQPQAADGYEMDAIASVVIGGASLAGGKGKISGTFVGAILLAVIRNGLNILNVSSFWQEVVIGLVIAFAVSVDTVRRKVDAH</sequence>
<gene>
    <name evidence="8" type="ORF">F6S87_07410</name>
</gene>
<proteinExistence type="predicted"/>
<dbReference type="RefSeq" id="WP_163228010.1">
    <property type="nucleotide sequence ID" value="NZ_VYSG01000003.1"/>
</dbReference>
<feature type="transmembrane region" description="Helical" evidence="7">
    <location>
        <begin position="142"/>
        <end position="163"/>
    </location>
</feature>
<evidence type="ECO:0000256" key="4">
    <source>
        <dbReference type="ARBA" id="ARBA00022989"/>
    </source>
</evidence>
<evidence type="ECO:0000256" key="7">
    <source>
        <dbReference type="SAM" id="Phobius"/>
    </source>
</evidence>
<keyword evidence="2" id="KW-1003">Cell membrane</keyword>